<evidence type="ECO:0000313" key="5">
    <source>
        <dbReference type="Proteomes" id="UP001153328"/>
    </source>
</evidence>
<evidence type="ECO:0000259" key="3">
    <source>
        <dbReference type="Pfam" id="PF01408"/>
    </source>
</evidence>
<dbReference type="GO" id="GO:0000166">
    <property type="term" value="F:nucleotide binding"/>
    <property type="evidence" value="ECO:0007669"/>
    <property type="project" value="InterPro"/>
</dbReference>
<dbReference type="PANTHER" id="PTHR43708">
    <property type="entry name" value="CONSERVED EXPRESSED OXIDOREDUCTASE (EUROFUNG)"/>
    <property type="match status" value="1"/>
</dbReference>
<dbReference type="GO" id="GO:0016491">
    <property type="term" value="F:oxidoreductase activity"/>
    <property type="evidence" value="ECO:0007669"/>
    <property type="project" value="UniProtKB-KW"/>
</dbReference>
<reference evidence="4" key="1">
    <citation type="submission" date="2021-06" db="EMBL/GenBank/DDBJ databases">
        <authorList>
            <person name="Arsene-Ploetze F."/>
        </authorList>
    </citation>
    <scope>NUCLEOTIDE SEQUENCE</scope>
    <source>
        <strain evidence="4">SBRY1</strain>
    </source>
</reference>
<dbReference type="Gene3D" id="3.40.50.720">
    <property type="entry name" value="NAD(P)-binding Rossmann-like Domain"/>
    <property type="match status" value="1"/>
</dbReference>
<evidence type="ECO:0000313" key="4">
    <source>
        <dbReference type="EMBL" id="CAG7649754.1"/>
    </source>
</evidence>
<dbReference type="InterPro" id="IPR051317">
    <property type="entry name" value="Gfo/Idh/MocA_oxidoreduct"/>
</dbReference>
<organism evidence="4 5">
    <name type="scientific">Actinacidiphila bryophytorum</name>
    <dbReference type="NCBI Taxonomy" id="1436133"/>
    <lineage>
        <taxon>Bacteria</taxon>
        <taxon>Bacillati</taxon>
        <taxon>Actinomycetota</taxon>
        <taxon>Actinomycetes</taxon>
        <taxon>Kitasatosporales</taxon>
        <taxon>Streptomycetaceae</taxon>
        <taxon>Actinacidiphila</taxon>
    </lineage>
</organism>
<proteinExistence type="inferred from homology"/>
<gene>
    <name evidence="4" type="ORF">SBRY_50184</name>
</gene>
<dbReference type="EMBL" id="CAJVAX010000019">
    <property type="protein sequence ID" value="CAG7649754.1"/>
    <property type="molecule type" value="Genomic_DNA"/>
</dbReference>
<dbReference type="Proteomes" id="UP001153328">
    <property type="component" value="Unassembled WGS sequence"/>
</dbReference>
<sequence>MRIGIVGTHNSHVDHIVEHLNVRALGGDARVVALSGGASERNELLRARGGIERLVDAPGDLLGLVDAVVVADRDGGAHRAHTVPFLREGLPVFVDKPLACTVADAEAVVAAAREHEAPLTSYSAVRWLPDTDALAAEAAGHGAAQIVVASGPADPGGPYGGVFYYGIHPVDTALRLAPGPLGDIRVECSGAAVTATALAGSTRVVVNLVPPTETGQIPFHAMVVSREAVAQRTLTVGGQYVVPGLEAFLTMARTGRPPLAYDDLLRPIRFLEAVAGAVQG</sequence>
<dbReference type="InterPro" id="IPR036291">
    <property type="entry name" value="NAD(P)-bd_dom_sf"/>
</dbReference>
<dbReference type="PANTHER" id="PTHR43708:SF5">
    <property type="entry name" value="CONSERVED EXPRESSED OXIDOREDUCTASE (EUROFUNG)-RELATED"/>
    <property type="match status" value="1"/>
</dbReference>
<comment type="similarity">
    <text evidence="1">Belongs to the Gfo/Idh/MocA family.</text>
</comment>
<keyword evidence="5" id="KW-1185">Reference proteome</keyword>
<dbReference type="Pfam" id="PF01408">
    <property type="entry name" value="GFO_IDH_MocA"/>
    <property type="match status" value="1"/>
</dbReference>
<accession>A0A9W4H4C5</accession>
<feature type="domain" description="Gfo/Idh/MocA-like oxidoreductase N-terminal" evidence="3">
    <location>
        <begin position="1"/>
        <end position="120"/>
    </location>
</feature>
<comment type="caution">
    <text evidence="4">The sequence shown here is derived from an EMBL/GenBank/DDBJ whole genome shotgun (WGS) entry which is preliminary data.</text>
</comment>
<keyword evidence="2" id="KW-0560">Oxidoreductase</keyword>
<name>A0A9W4H4C5_9ACTN</name>
<dbReference type="RefSeq" id="WP_205043865.1">
    <property type="nucleotide sequence ID" value="NZ_CAJVAX010000019.1"/>
</dbReference>
<evidence type="ECO:0000256" key="1">
    <source>
        <dbReference type="ARBA" id="ARBA00010928"/>
    </source>
</evidence>
<protein>
    <submittedName>
        <fullName evidence="4">Dehydrogenase</fullName>
    </submittedName>
</protein>
<evidence type="ECO:0000256" key="2">
    <source>
        <dbReference type="ARBA" id="ARBA00023002"/>
    </source>
</evidence>
<dbReference type="InterPro" id="IPR000683">
    <property type="entry name" value="Gfo/Idh/MocA-like_OxRdtase_N"/>
</dbReference>
<dbReference type="AlphaFoldDB" id="A0A9W4H4C5"/>
<dbReference type="SUPFAM" id="SSF51735">
    <property type="entry name" value="NAD(P)-binding Rossmann-fold domains"/>
    <property type="match status" value="1"/>
</dbReference>